<dbReference type="OrthoDB" id="3795380at2"/>
<dbReference type="eggNOG" id="COG0272">
    <property type="taxonomic scope" value="Bacteria"/>
</dbReference>
<keyword evidence="2" id="KW-1185">Reference proteome</keyword>
<dbReference type="InterPro" id="IPR015943">
    <property type="entry name" value="WD40/YVTN_repeat-like_dom_sf"/>
</dbReference>
<evidence type="ECO:0000313" key="2">
    <source>
        <dbReference type="Proteomes" id="UP000000844"/>
    </source>
</evidence>
<dbReference type="RefSeq" id="WP_013018781.1">
    <property type="nucleotide sequence ID" value="NC_013947.1"/>
</dbReference>
<dbReference type="KEGG" id="sna:Snas_3548"/>
<dbReference type="Proteomes" id="UP000000844">
    <property type="component" value="Chromosome"/>
</dbReference>
<reference evidence="1 2" key="1">
    <citation type="journal article" date="2009" name="Stand. Genomic Sci.">
        <title>Complete genome sequence of Stackebrandtia nassauensis type strain (LLR-40K-21).</title>
        <authorList>
            <person name="Munk C."/>
            <person name="Lapidus A."/>
            <person name="Copeland A."/>
            <person name="Jando M."/>
            <person name="Mayilraj S."/>
            <person name="Glavina Del Rio T."/>
            <person name="Nolan M."/>
            <person name="Chen F."/>
            <person name="Lucas S."/>
            <person name="Tice H."/>
            <person name="Cheng J.F."/>
            <person name="Han C."/>
            <person name="Detter J.C."/>
            <person name="Bruce D."/>
            <person name="Goodwin L."/>
            <person name="Chain P."/>
            <person name="Pitluck S."/>
            <person name="Goker M."/>
            <person name="Ovchinikova G."/>
            <person name="Pati A."/>
            <person name="Ivanova N."/>
            <person name="Mavromatis K."/>
            <person name="Chen A."/>
            <person name="Palaniappan K."/>
            <person name="Land M."/>
            <person name="Hauser L."/>
            <person name="Chang Y.J."/>
            <person name="Jeffries C.D."/>
            <person name="Bristow J."/>
            <person name="Eisen J.A."/>
            <person name="Markowitz V."/>
            <person name="Hugenholtz P."/>
            <person name="Kyrpides N.C."/>
            <person name="Klenk H.P."/>
        </authorList>
    </citation>
    <scope>NUCLEOTIDE SEQUENCE [LARGE SCALE GENOMIC DNA]</scope>
    <source>
        <strain evidence="2">DSM 44728 / CIP 108903 / NRRL B-16338 / NBRC 102104 / LLR-40K-21</strain>
    </source>
</reference>
<proteinExistence type="predicted"/>
<name>D3PWI8_STANL</name>
<dbReference type="HOGENOM" id="CLU_333130_0_0_11"/>
<organism evidence="1 2">
    <name type="scientific">Stackebrandtia nassauensis (strain DSM 44728 / CIP 108903 / NRRL B-16338 / NBRC 102104 / LLR-40K-21)</name>
    <dbReference type="NCBI Taxonomy" id="446470"/>
    <lineage>
        <taxon>Bacteria</taxon>
        <taxon>Bacillati</taxon>
        <taxon>Actinomycetota</taxon>
        <taxon>Actinomycetes</taxon>
        <taxon>Glycomycetales</taxon>
        <taxon>Glycomycetaceae</taxon>
        <taxon>Stackebrandtia</taxon>
    </lineage>
</organism>
<evidence type="ECO:0000313" key="1">
    <source>
        <dbReference type="EMBL" id="ADD43210.1"/>
    </source>
</evidence>
<dbReference type="Gene3D" id="1.25.40.10">
    <property type="entry name" value="Tetratricopeptide repeat domain"/>
    <property type="match status" value="1"/>
</dbReference>
<sequence>MDAHGFTPPPDASAADAEAQLRAADWHAFDARRDLEPLRAALLRLEADDGVTDAHRFATERLRERGALLRHPGGLRGDASSHALSPDGRYFAIGSWTGDDHQRGTIQVWEVATARCVNVLDEIPGGVGWPERFRNLQWSADGRLLMGELGTGGIVGWDPFADRAEPTAAATVRPRRPVGFALSPDGSWIFLHRCDGNTSTQSGTSAGLVPVAGRGDPDTVPPPWWPGDAAPHLGLNGAVLIPQVSWFSAASDRVWMFGEWQPGTRPDSQYGAALASIDLRTGQLDWFVETELDGTDNAHRVALSPDESMLVLHHGDTLEFLHPATGNRLGEVEAPFRTARLTWTVCQGQPRLAVVCAEIGMESSVKIYEGVDQLCSLMQVPQPPEPAFSDGIALAWSPDGERAACLNEGGNVEIMTVGPKHDYVDYFDAPKESRGLWWGAGDVIIIAGPRNLMFRNLTTGETIGDFRYPPDTGTDRPLWDNSQDLGRHLHPDPTFAIDADRWVAAFPEGVVIAPSGAELLDHNLAWSIDRRHAWPYRWGPVEPAPGVAACFETLDPAARAILAPLRDRPTAEPVVEWPPPNTATVDVLYDAIGESFEAFSETWLPHVMDATRRIARQRARAGDVEAAETWLRQISSRDWDDYVRFKAEVALVLAANGNPRAGARLHCEAAIDASHGVSDSALPFVASAVGATFAALGHPERGQEWIQRAITAIDPDHNPWEHRIAVCWALLEGGLDDRARQLWTDGEDGEPADANGWLAHLIRIGRDDLMREILYDVGEDWYSFRDAVAVFTAAGRADLMREFFEYYSHTPDEEDIESLAEADRNAVTPRPNEFDIAELRHRRAELLRAPSSERRVDTIRLAWRAAAAQHYDAVLDMLKLLPYKDYDDQPETAVRSLWMALTGVDDDAW</sequence>
<dbReference type="STRING" id="446470.Snas_3548"/>
<protein>
    <recommendedName>
        <fullName evidence="3">WD40 repeat domain-containing protein</fullName>
    </recommendedName>
</protein>
<evidence type="ECO:0008006" key="3">
    <source>
        <dbReference type="Google" id="ProtNLM"/>
    </source>
</evidence>
<dbReference type="SUPFAM" id="SSF69322">
    <property type="entry name" value="Tricorn protease domain 2"/>
    <property type="match status" value="1"/>
</dbReference>
<accession>D3PWI8</accession>
<dbReference type="AlphaFoldDB" id="D3PWI8"/>
<dbReference type="EMBL" id="CP001778">
    <property type="protein sequence ID" value="ADD43210.1"/>
    <property type="molecule type" value="Genomic_DNA"/>
</dbReference>
<gene>
    <name evidence="1" type="ordered locus">Snas_3548</name>
</gene>
<dbReference type="InterPro" id="IPR011990">
    <property type="entry name" value="TPR-like_helical_dom_sf"/>
</dbReference>
<dbReference type="Gene3D" id="2.130.10.10">
    <property type="entry name" value="YVTN repeat-like/Quinoprotein amine dehydrogenase"/>
    <property type="match status" value="1"/>
</dbReference>